<dbReference type="PANTHER" id="PTHR11461">
    <property type="entry name" value="SERINE PROTEASE INHIBITOR, SERPIN"/>
    <property type="match status" value="1"/>
</dbReference>
<sequence>MKTKAKALKILLIVILGLILGGGAIAAVIFLYPYHPKNPPKADDTGSSKEGMTKVAEANNRFSFEMYLELAKTKNENIFFSPYSISSALAIAYEGAEEKTSEEIAAVFHFPQKDQLRSNFAAIYNKINEGSKEFETRTGNALWVQKDYPLLPEYMTTIEKYYGGKASNVDFIGETEKTRKIINTFIEEQTNNKIKDLLPAGSINPLTRVVITNAIYFKGEWVWQFKPEDTRKMDFKVTPTETVQADMMYMKPEEPEFVYMNSEKLELLELPYKGERFSMVILLPKKSLEELENELTLENFNYWYSNAKKTKLDGIYIPKFKLETKYFMKDTLKNMGMPTPFSQEADFSGMTGKRDLVIDEVIHQAFVEVDEKGTEAAAATGVVMKITGIMEEKIFKADHPFIFLIWDKETGTILFQGRINNPTSGK</sequence>
<dbReference type="CDD" id="cd19590">
    <property type="entry name" value="serpin_thermopin-like"/>
    <property type="match status" value="1"/>
</dbReference>
<dbReference type="AlphaFoldDB" id="A0A7C5YXH2"/>
<dbReference type="EMBL" id="DRVY01000034">
    <property type="protein sequence ID" value="HHR92101.1"/>
    <property type="molecule type" value="Genomic_DNA"/>
</dbReference>
<dbReference type="InterPro" id="IPR042178">
    <property type="entry name" value="Serpin_sf_1"/>
</dbReference>
<dbReference type="InterPro" id="IPR042185">
    <property type="entry name" value="Serpin_sf_2"/>
</dbReference>
<dbReference type="GO" id="GO:0005615">
    <property type="term" value="C:extracellular space"/>
    <property type="evidence" value="ECO:0007669"/>
    <property type="project" value="InterPro"/>
</dbReference>
<reference evidence="3" key="1">
    <citation type="journal article" date="2020" name="mSystems">
        <title>Genome- and Community-Level Interaction Insights into Carbon Utilization and Element Cycling Functions of Hydrothermarchaeota in Hydrothermal Sediment.</title>
        <authorList>
            <person name="Zhou Z."/>
            <person name="Liu Y."/>
            <person name="Xu W."/>
            <person name="Pan J."/>
            <person name="Luo Z.H."/>
            <person name="Li M."/>
        </authorList>
    </citation>
    <scope>NUCLEOTIDE SEQUENCE [LARGE SCALE GENOMIC DNA]</scope>
    <source>
        <strain evidence="3">SpSt-1042</strain>
    </source>
</reference>
<evidence type="ECO:0000259" key="2">
    <source>
        <dbReference type="SMART" id="SM00093"/>
    </source>
</evidence>
<dbReference type="InterPro" id="IPR023795">
    <property type="entry name" value="Serpin_CS"/>
</dbReference>
<dbReference type="InterPro" id="IPR036186">
    <property type="entry name" value="Serpin_sf"/>
</dbReference>
<proteinExistence type="inferred from homology"/>
<dbReference type="Gene3D" id="2.30.39.10">
    <property type="entry name" value="Alpha-1-antitrypsin, domain 1"/>
    <property type="match status" value="1"/>
</dbReference>
<dbReference type="PANTHER" id="PTHR11461:SF211">
    <property type="entry name" value="GH10112P-RELATED"/>
    <property type="match status" value="1"/>
</dbReference>
<feature type="domain" description="Serpin" evidence="2">
    <location>
        <begin position="64"/>
        <end position="422"/>
    </location>
</feature>
<organism evidence="3">
    <name type="scientific">candidate division CPR3 bacterium</name>
    <dbReference type="NCBI Taxonomy" id="2268181"/>
    <lineage>
        <taxon>Bacteria</taxon>
        <taxon>Bacteria division CPR3</taxon>
    </lineage>
</organism>
<gene>
    <name evidence="3" type="ORF">ENL96_01120</name>
</gene>
<dbReference type="PROSITE" id="PS00284">
    <property type="entry name" value="SERPIN"/>
    <property type="match status" value="1"/>
</dbReference>
<evidence type="ECO:0000313" key="3">
    <source>
        <dbReference type="EMBL" id="HHR92101.1"/>
    </source>
</evidence>
<dbReference type="FunFam" id="2.10.310.10:FF:000001">
    <property type="entry name" value="Serpin family A member 1"/>
    <property type="match status" value="1"/>
</dbReference>
<dbReference type="SUPFAM" id="SSF56574">
    <property type="entry name" value="Serpins"/>
    <property type="match status" value="1"/>
</dbReference>
<evidence type="ECO:0000256" key="1">
    <source>
        <dbReference type="RuleBase" id="RU000411"/>
    </source>
</evidence>
<dbReference type="InterPro" id="IPR023796">
    <property type="entry name" value="Serpin_dom"/>
</dbReference>
<name>A0A7C5YXH2_UNCC3</name>
<comment type="similarity">
    <text evidence="1">Belongs to the serpin family.</text>
</comment>
<comment type="caution">
    <text evidence="3">The sequence shown here is derived from an EMBL/GenBank/DDBJ whole genome shotgun (WGS) entry which is preliminary data.</text>
</comment>
<dbReference type="GO" id="GO:0004867">
    <property type="term" value="F:serine-type endopeptidase inhibitor activity"/>
    <property type="evidence" value="ECO:0007669"/>
    <property type="project" value="InterPro"/>
</dbReference>
<dbReference type="InterPro" id="IPR000215">
    <property type="entry name" value="Serpin_fam"/>
</dbReference>
<dbReference type="SMART" id="SM00093">
    <property type="entry name" value="SERPIN"/>
    <property type="match status" value="1"/>
</dbReference>
<dbReference type="Gene3D" id="2.10.310.10">
    <property type="entry name" value="Serpins superfamily"/>
    <property type="match status" value="1"/>
</dbReference>
<protein>
    <submittedName>
        <fullName evidence="3">Serpin family protein</fullName>
    </submittedName>
</protein>
<dbReference type="Pfam" id="PF00079">
    <property type="entry name" value="Serpin"/>
    <property type="match status" value="1"/>
</dbReference>
<dbReference type="Gene3D" id="3.30.497.10">
    <property type="entry name" value="Antithrombin, subunit I, domain 2"/>
    <property type="match status" value="1"/>
</dbReference>
<accession>A0A7C5YXH2</accession>